<evidence type="ECO:0000313" key="2">
    <source>
        <dbReference type="EMBL" id="GFD01276.1"/>
    </source>
</evidence>
<feature type="compositionally biased region" description="Polar residues" evidence="1">
    <location>
        <begin position="1"/>
        <end position="16"/>
    </location>
</feature>
<gene>
    <name evidence="2" type="ORF">Tci_873245</name>
</gene>
<comment type="caution">
    <text evidence="2">The sequence shown here is derived from an EMBL/GenBank/DDBJ whole genome shotgun (WGS) entry which is preliminary data.</text>
</comment>
<reference evidence="2" key="1">
    <citation type="journal article" date="2019" name="Sci. Rep.">
        <title>Draft genome of Tanacetum cinerariifolium, the natural source of mosquito coil.</title>
        <authorList>
            <person name="Yamashiro T."/>
            <person name="Shiraishi A."/>
            <person name="Satake H."/>
            <person name="Nakayama K."/>
        </authorList>
    </citation>
    <scope>NUCLEOTIDE SEQUENCE</scope>
</reference>
<feature type="region of interest" description="Disordered" evidence="1">
    <location>
        <begin position="1"/>
        <end position="33"/>
    </location>
</feature>
<dbReference type="AlphaFoldDB" id="A0A699SXA1"/>
<proteinExistence type="predicted"/>
<dbReference type="EMBL" id="BKCJ011190340">
    <property type="protein sequence ID" value="GFD01276.1"/>
    <property type="molecule type" value="Genomic_DNA"/>
</dbReference>
<evidence type="ECO:0000256" key="1">
    <source>
        <dbReference type="SAM" id="MobiDB-lite"/>
    </source>
</evidence>
<accession>A0A699SXA1</accession>
<protein>
    <submittedName>
        <fullName evidence="2">Uncharacterized protein</fullName>
    </submittedName>
</protein>
<feature type="non-terminal residue" evidence="2">
    <location>
        <position position="1"/>
    </location>
</feature>
<sequence length="114" mass="12745">KHKANVSKNETQQKNQPEIKKPKNVGIHKSLATPKPRKPRFLLRWLLTGRLFDHDGKLVASSKSESQVDCSNGDNACTSNAMEPKIKWFPNSTSLLGRLSRFVYGASTQVVPKT</sequence>
<organism evidence="2">
    <name type="scientific">Tanacetum cinerariifolium</name>
    <name type="common">Dalmatian daisy</name>
    <name type="synonym">Chrysanthemum cinerariifolium</name>
    <dbReference type="NCBI Taxonomy" id="118510"/>
    <lineage>
        <taxon>Eukaryota</taxon>
        <taxon>Viridiplantae</taxon>
        <taxon>Streptophyta</taxon>
        <taxon>Embryophyta</taxon>
        <taxon>Tracheophyta</taxon>
        <taxon>Spermatophyta</taxon>
        <taxon>Magnoliopsida</taxon>
        <taxon>eudicotyledons</taxon>
        <taxon>Gunneridae</taxon>
        <taxon>Pentapetalae</taxon>
        <taxon>asterids</taxon>
        <taxon>campanulids</taxon>
        <taxon>Asterales</taxon>
        <taxon>Asteraceae</taxon>
        <taxon>Asteroideae</taxon>
        <taxon>Anthemideae</taxon>
        <taxon>Anthemidinae</taxon>
        <taxon>Tanacetum</taxon>
    </lineage>
</organism>
<name>A0A699SXA1_TANCI</name>